<reference evidence="2" key="2">
    <citation type="journal article" date="2015" name="Data Brief">
        <title>Shoot transcriptome of the giant reed, Arundo donax.</title>
        <authorList>
            <person name="Barrero R.A."/>
            <person name="Guerrero F.D."/>
            <person name="Moolhuijzen P."/>
            <person name="Goolsby J.A."/>
            <person name="Tidwell J."/>
            <person name="Bellgard S.E."/>
            <person name="Bellgard M.I."/>
        </authorList>
    </citation>
    <scope>NUCLEOTIDE SEQUENCE</scope>
    <source>
        <tissue evidence="2">Shoot tissue taken approximately 20 cm above the soil surface</tissue>
    </source>
</reference>
<feature type="signal peptide" evidence="1">
    <location>
        <begin position="1"/>
        <end position="17"/>
    </location>
</feature>
<proteinExistence type="predicted"/>
<protein>
    <submittedName>
        <fullName evidence="2">Uncharacterized protein</fullName>
    </submittedName>
</protein>
<keyword evidence="1" id="KW-0732">Signal</keyword>
<dbReference type="EMBL" id="GBRH01196046">
    <property type="protein sequence ID" value="JAE01850.1"/>
    <property type="molecule type" value="Transcribed_RNA"/>
</dbReference>
<reference evidence="2" key="1">
    <citation type="submission" date="2014-09" db="EMBL/GenBank/DDBJ databases">
        <authorList>
            <person name="Magalhaes I.L.F."/>
            <person name="Oliveira U."/>
            <person name="Santos F.R."/>
            <person name="Vidigal T.H.D.A."/>
            <person name="Brescovit A.D."/>
            <person name="Santos A.J."/>
        </authorList>
    </citation>
    <scope>NUCLEOTIDE SEQUENCE</scope>
    <source>
        <tissue evidence="2">Shoot tissue taken approximately 20 cm above the soil surface</tissue>
    </source>
</reference>
<sequence length="35" mass="3976">MAIAFSYTLLVIHLILLRSPGRLAPGYQKNQSKFK</sequence>
<feature type="chain" id="PRO_5002047000" evidence="1">
    <location>
        <begin position="18"/>
        <end position="35"/>
    </location>
</feature>
<dbReference type="AlphaFoldDB" id="A0A0A9EM58"/>
<organism evidence="2">
    <name type="scientific">Arundo donax</name>
    <name type="common">Giant reed</name>
    <name type="synonym">Donax arundinaceus</name>
    <dbReference type="NCBI Taxonomy" id="35708"/>
    <lineage>
        <taxon>Eukaryota</taxon>
        <taxon>Viridiplantae</taxon>
        <taxon>Streptophyta</taxon>
        <taxon>Embryophyta</taxon>
        <taxon>Tracheophyta</taxon>
        <taxon>Spermatophyta</taxon>
        <taxon>Magnoliopsida</taxon>
        <taxon>Liliopsida</taxon>
        <taxon>Poales</taxon>
        <taxon>Poaceae</taxon>
        <taxon>PACMAD clade</taxon>
        <taxon>Arundinoideae</taxon>
        <taxon>Arundineae</taxon>
        <taxon>Arundo</taxon>
    </lineage>
</organism>
<evidence type="ECO:0000313" key="2">
    <source>
        <dbReference type="EMBL" id="JAE01850.1"/>
    </source>
</evidence>
<accession>A0A0A9EM58</accession>
<name>A0A0A9EM58_ARUDO</name>
<evidence type="ECO:0000256" key="1">
    <source>
        <dbReference type="SAM" id="SignalP"/>
    </source>
</evidence>